<sequence>MNEKKYENPAAIRSKRALALAFAELLEKKSLPAITISEITEKAGVSRQTFYTNFSQKEDILTYSLDRLFSMYADQLPEGLFQTPLEALADYFTYWHDHSQFLTLLFRNSLGYLFLMANNACFENEFQTLAASLSECAEDVPFILSGLSGITFSILRTWILNGASLPAEALLSTAQKLLTGYFFKTGGSDNAV</sequence>
<evidence type="ECO:0000313" key="4">
    <source>
        <dbReference type="EMBL" id="QCT70323.1"/>
    </source>
</evidence>
<protein>
    <submittedName>
        <fullName evidence="4">TetR/AcrR family transcriptional regulator</fullName>
    </submittedName>
</protein>
<evidence type="ECO:0000256" key="1">
    <source>
        <dbReference type="ARBA" id="ARBA00023125"/>
    </source>
</evidence>
<dbReference type="Pfam" id="PF00440">
    <property type="entry name" value="TetR_N"/>
    <property type="match status" value="1"/>
</dbReference>
<dbReference type="EMBL" id="CP029487">
    <property type="protein sequence ID" value="QCT70323.1"/>
    <property type="molecule type" value="Genomic_DNA"/>
</dbReference>
<name>A0A4P9C4S3_EUBML</name>
<dbReference type="PANTHER" id="PTHR43479">
    <property type="entry name" value="ACREF/ENVCD OPERON REPRESSOR-RELATED"/>
    <property type="match status" value="1"/>
</dbReference>
<dbReference type="Proteomes" id="UP000218387">
    <property type="component" value="Chromosome"/>
</dbReference>
<evidence type="ECO:0000259" key="3">
    <source>
        <dbReference type="PROSITE" id="PS50977"/>
    </source>
</evidence>
<feature type="domain" description="HTH tetR-type" evidence="3">
    <location>
        <begin position="12"/>
        <end position="72"/>
    </location>
</feature>
<gene>
    <name evidence="4" type="ORF">CPZ25_002995</name>
</gene>
<dbReference type="GO" id="GO:0003677">
    <property type="term" value="F:DNA binding"/>
    <property type="evidence" value="ECO:0007669"/>
    <property type="project" value="UniProtKB-UniRule"/>
</dbReference>
<dbReference type="InterPro" id="IPR001647">
    <property type="entry name" value="HTH_TetR"/>
</dbReference>
<accession>A0A4P9C4S3</accession>
<evidence type="ECO:0000256" key="2">
    <source>
        <dbReference type="PROSITE-ProRule" id="PRU00335"/>
    </source>
</evidence>
<organism evidence="4 5">
    <name type="scientific">Eubacterium maltosivorans</name>
    <dbReference type="NCBI Taxonomy" id="2041044"/>
    <lineage>
        <taxon>Bacteria</taxon>
        <taxon>Bacillati</taxon>
        <taxon>Bacillota</taxon>
        <taxon>Clostridia</taxon>
        <taxon>Eubacteriales</taxon>
        <taxon>Eubacteriaceae</taxon>
        <taxon>Eubacterium</taxon>
    </lineage>
</organism>
<dbReference type="InterPro" id="IPR050624">
    <property type="entry name" value="HTH-type_Tx_Regulator"/>
</dbReference>
<dbReference type="AlphaFoldDB" id="A0A4P9C4S3"/>
<dbReference type="RefSeq" id="WP_096919922.1">
    <property type="nucleotide sequence ID" value="NZ_CP029487.1"/>
</dbReference>
<evidence type="ECO:0000313" key="5">
    <source>
        <dbReference type="Proteomes" id="UP000218387"/>
    </source>
</evidence>
<dbReference type="Gene3D" id="1.10.357.10">
    <property type="entry name" value="Tetracycline Repressor, domain 2"/>
    <property type="match status" value="1"/>
</dbReference>
<dbReference type="SUPFAM" id="SSF46689">
    <property type="entry name" value="Homeodomain-like"/>
    <property type="match status" value="1"/>
</dbReference>
<proteinExistence type="predicted"/>
<feature type="DNA-binding region" description="H-T-H motif" evidence="2">
    <location>
        <begin position="35"/>
        <end position="54"/>
    </location>
</feature>
<reference evidence="4 5" key="1">
    <citation type="submission" date="2018-05" db="EMBL/GenBank/DDBJ databases">
        <title>Genome comparison of Eubacterium sp.</title>
        <authorList>
            <person name="Feng Y."/>
            <person name="Sanchez-Andrea I."/>
            <person name="Stams A.J.M."/>
            <person name="De Vos W.M."/>
        </authorList>
    </citation>
    <scope>NUCLEOTIDE SEQUENCE [LARGE SCALE GENOMIC DNA]</scope>
    <source>
        <strain evidence="4 5">YI</strain>
    </source>
</reference>
<dbReference type="KEGG" id="emt:CPZ25_002995"/>
<dbReference type="PROSITE" id="PS50977">
    <property type="entry name" value="HTH_TETR_2"/>
    <property type="match status" value="1"/>
</dbReference>
<keyword evidence="5" id="KW-1185">Reference proteome</keyword>
<dbReference type="InterPro" id="IPR009057">
    <property type="entry name" value="Homeodomain-like_sf"/>
</dbReference>
<keyword evidence="1 2" id="KW-0238">DNA-binding</keyword>
<dbReference type="PANTHER" id="PTHR43479:SF7">
    <property type="entry name" value="TETR-FAMILY TRANSCRIPTIONAL REGULATOR"/>
    <property type="match status" value="1"/>
</dbReference>